<dbReference type="InterPro" id="IPR004522">
    <property type="entry name" value="Asn-tRNA-ligase"/>
</dbReference>
<dbReference type="Gene3D" id="3.30.930.10">
    <property type="entry name" value="Bira Bifunctional Protein, Domain 2"/>
    <property type="match status" value="1"/>
</dbReference>
<accession>A0ABR3M818</accession>
<dbReference type="NCBIfam" id="TIGR00457">
    <property type="entry name" value="asnS"/>
    <property type="match status" value="1"/>
</dbReference>
<dbReference type="EC" id="6.1.1.22" evidence="2"/>
<evidence type="ECO:0000259" key="8">
    <source>
        <dbReference type="PROSITE" id="PS50862"/>
    </source>
</evidence>
<feature type="domain" description="Aminoacyl-transfer RNA synthetases class-II family profile" evidence="8">
    <location>
        <begin position="109"/>
        <end position="437"/>
    </location>
</feature>
<evidence type="ECO:0000256" key="1">
    <source>
        <dbReference type="ARBA" id="ARBA00008226"/>
    </source>
</evidence>
<comment type="caution">
    <text evidence="9">The sequence shown here is derived from an EMBL/GenBank/DDBJ whole genome shotgun (WGS) entry which is preliminary data.</text>
</comment>
<dbReference type="PANTHER" id="PTHR22594">
    <property type="entry name" value="ASPARTYL/LYSYL-TRNA SYNTHETASE"/>
    <property type="match status" value="1"/>
</dbReference>
<reference evidence="9 10" key="1">
    <citation type="submission" date="2023-09" db="EMBL/GenBank/DDBJ databases">
        <authorList>
            <person name="Wang M."/>
        </authorList>
    </citation>
    <scope>NUCLEOTIDE SEQUENCE [LARGE SCALE GENOMIC DNA]</scope>
    <source>
        <strain evidence="9">GT-2023</strain>
        <tissue evidence="9">Liver</tissue>
    </source>
</reference>
<keyword evidence="4" id="KW-0547">Nucleotide-binding</keyword>
<proteinExistence type="inferred from homology"/>
<dbReference type="InterPro" id="IPR002312">
    <property type="entry name" value="Asp/Asn-tRNA-synth_IIb"/>
</dbReference>
<keyword evidence="3" id="KW-0436">Ligase</keyword>
<name>A0ABR3M818_9TELE</name>
<evidence type="ECO:0000256" key="3">
    <source>
        <dbReference type="ARBA" id="ARBA00022598"/>
    </source>
</evidence>
<keyword evidence="6" id="KW-0648">Protein biosynthesis</keyword>
<keyword evidence="7" id="KW-0030">Aminoacyl-tRNA synthetase</keyword>
<dbReference type="Pfam" id="PF00152">
    <property type="entry name" value="tRNA-synt_2"/>
    <property type="match status" value="1"/>
</dbReference>
<organism evidence="9 10">
    <name type="scientific">Cirrhinus molitorella</name>
    <name type="common">mud carp</name>
    <dbReference type="NCBI Taxonomy" id="172907"/>
    <lineage>
        <taxon>Eukaryota</taxon>
        <taxon>Metazoa</taxon>
        <taxon>Chordata</taxon>
        <taxon>Craniata</taxon>
        <taxon>Vertebrata</taxon>
        <taxon>Euteleostomi</taxon>
        <taxon>Actinopterygii</taxon>
        <taxon>Neopterygii</taxon>
        <taxon>Teleostei</taxon>
        <taxon>Ostariophysi</taxon>
        <taxon>Cypriniformes</taxon>
        <taxon>Cyprinidae</taxon>
        <taxon>Labeoninae</taxon>
        <taxon>Labeonini</taxon>
        <taxon>Cirrhinus</taxon>
    </lineage>
</organism>
<sequence length="493" mass="55950">GWVRSVRPQKDNLFLHVNDGSSLQPLQVVASSQLNTRDLTFGCAVDITGTLEKSPNKRQNVELYAQHIKVVGECNPVDFPFKIKERHSLEYVRQFPHLRCRTNAFSSLLRIRSEATTAIQSFFRDNGYVQIHTPIITSNDCEGAGELFQVEPAGHTNDLDDPNPHFFSVPAYLTVSGQLHLEVMAGAFSAVYTFGPTFRAENSQSRRHLAEFYMVEAEIAFTESLDDLMKVMEDLFKATTEHVLSCCADDVELFHKYIEPGHRDQVDLMLKRKFNVISYTEAIDILKSSSQNFTFSTEWGCDLQTEHEKFLVKHCGNVPVFVINYPYELKPFYARDNQDQPNHTAAAVDLLVPGVGELCGGSLREERLELLRQRLAGAGLEDAYGWYMQLREFGSVPHGGFGMGFESCRIFRKYPHTILNKRTPRDLTVADFPRNSPFSLYSGGQYICLESEEIFHLLTDLLEHFGLELGGLPAPEAQQLEELEHQQEVLQNQ</sequence>
<dbReference type="InterPro" id="IPR045864">
    <property type="entry name" value="aa-tRNA-synth_II/BPL/LPL"/>
</dbReference>
<evidence type="ECO:0000256" key="6">
    <source>
        <dbReference type="ARBA" id="ARBA00022917"/>
    </source>
</evidence>
<comment type="similarity">
    <text evidence="1">Belongs to the class-II aminoacyl-tRNA synthetase family.</text>
</comment>
<dbReference type="InterPro" id="IPR004365">
    <property type="entry name" value="NA-bd_OB_tRNA"/>
</dbReference>
<dbReference type="NCBIfam" id="NF003037">
    <property type="entry name" value="PRK03932.1"/>
    <property type="match status" value="1"/>
</dbReference>
<dbReference type="CDD" id="cd04318">
    <property type="entry name" value="EcAsnRS_like_N"/>
    <property type="match status" value="1"/>
</dbReference>
<dbReference type="PANTHER" id="PTHR22594:SF34">
    <property type="entry name" value="ASPARAGINE--TRNA LIGASE, MITOCHONDRIAL-RELATED"/>
    <property type="match status" value="1"/>
</dbReference>
<evidence type="ECO:0000256" key="5">
    <source>
        <dbReference type="ARBA" id="ARBA00022840"/>
    </source>
</evidence>
<dbReference type="InterPro" id="IPR006195">
    <property type="entry name" value="aa-tRNA-synth_II"/>
</dbReference>
<dbReference type="Gene3D" id="2.40.50.140">
    <property type="entry name" value="Nucleic acid-binding proteins"/>
    <property type="match status" value="1"/>
</dbReference>
<dbReference type="EMBL" id="JAYMGO010000015">
    <property type="protein sequence ID" value="KAL1260446.1"/>
    <property type="molecule type" value="Genomic_DNA"/>
</dbReference>
<dbReference type="InterPro" id="IPR004364">
    <property type="entry name" value="Aa-tRNA-synt_II"/>
</dbReference>
<evidence type="ECO:0000256" key="4">
    <source>
        <dbReference type="ARBA" id="ARBA00022741"/>
    </source>
</evidence>
<keyword evidence="10" id="KW-1185">Reference proteome</keyword>
<keyword evidence="5" id="KW-0067">ATP-binding</keyword>
<dbReference type="InterPro" id="IPR012340">
    <property type="entry name" value="NA-bd_OB-fold"/>
</dbReference>
<feature type="non-terminal residue" evidence="9">
    <location>
        <position position="1"/>
    </location>
</feature>
<evidence type="ECO:0000313" key="10">
    <source>
        <dbReference type="Proteomes" id="UP001558613"/>
    </source>
</evidence>
<dbReference type="SUPFAM" id="SSF55681">
    <property type="entry name" value="Class II aaRS and biotin synthetases"/>
    <property type="match status" value="1"/>
</dbReference>
<protein>
    <recommendedName>
        <fullName evidence="2">asparagine--tRNA ligase</fullName>
        <ecNumber evidence="2">6.1.1.22</ecNumber>
    </recommendedName>
</protein>
<dbReference type="PROSITE" id="PS50862">
    <property type="entry name" value="AA_TRNA_LIGASE_II"/>
    <property type="match status" value="1"/>
</dbReference>
<dbReference type="Pfam" id="PF01336">
    <property type="entry name" value="tRNA_anti-codon"/>
    <property type="match status" value="1"/>
</dbReference>
<evidence type="ECO:0000256" key="2">
    <source>
        <dbReference type="ARBA" id="ARBA00012816"/>
    </source>
</evidence>
<evidence type="ECO:0000256" key="7">
    <source>
        <dbReference type="ARBA" id="ARBA00023146"/>
    </source>
</evidence>
<gene>
    <name evidence="9" type="ORF">QQF64_008273</name>
</gene>
<dbReference type="PRINTS" id="PR01042">
    <property type="entry name" value="TRNASYNTHASP"/>
</dbReference>
<evidence type="ECO:0000313" key="9">
    <source>
        <dbReference type="EMBL" id="KAL1260446.1"/>
    </source>
</evidence>
<dbReference type="Proteomes" id="UP001558613">
    <property type="component" value="Unassembled WGS sequence"/>
</dbReference>
<dbReference type="SUPFAM" id="SSF50249">
    <property type="entry name" value="Nucleic acid-binding proteins"/>
    <property type="match status" value="1"/>
</dbReference>